<keyword evidence="2" id="KW-0119">Carbohydrate metabolism</keyword>
<dbReference type="Pfam" id="PF05691">
    <property type="entry name" value="Raffinose_syn"/>
    <property type="match status" value="1"/>
</dbReference>
<dbReference type="InterPro" id="IPR008811">
    <property type="entry name" value="Glycosyl_hydrolases_36"/>
</dbReference>
<reference evidence="4 5" key="1">
    <citation type="journal article" date="2023" name="Plants (Basel)">
        <title>Bridging the Gap: Combining Genomics and Transcriptomics Approaches to Understand Stylosanthes scabra, an Orphan Legume from the Brazilian Caatinga.</title>
        <authorList>
            <person name="Ferreira-Neto J.R.C."/>
            <person name="da Silva M.D."/>
            <person name="Binneck E."/>
            <person name="de Melo N.F."/>
            <person name="da Silva R.H."/>
            <person name="de Melo A.L.T.M."/>
            <person name="Pandolfi V."/>
            <person name="Bustamante F.O."/>
            <person name="Brasileiro-Vidal A.C."/>
            <person name="Benko-Iseppon A.M."/>
        </authorList>
    </citation>
    <scope>NUCLEOTIDE SEQUENCE [LARGE SCALE GENOMIC DNA]</scope>
    <source>
        <tissue evidence="4">Leaves</tissue>
    </source>
</reference>
<dbReference type="EMBL" id="JASCZI010122156">
    <property type="protein sequence ID" value="MED6163805.1"/>
    <property type="molecule type" value="Genomic_DNA"/>
</dbReference>
<sequence>MKWDIPLVGKQKRVQFVSKLWTEPHDPKHVKESTEIVSKFVGFCEGGNISREMFDLNFVLPFNKRPWLMDWTIGLTSMFNNVGTIKELEYVQNGAKINVKRGGNFLAYSNESPKKFELNGVDVPFEWLPNGKLTINIPWIEEDGGVSDLAILF</sequence>
<evidence type="ECO:0000313" key="4">
    <source>
        <dbReference type="EMBL" id="MED6163805.1"/>
    </source>
</evidence>
<evidence type="ECO:0000259" key="3">
    <source>
        <dbReference type="Pfam" id="PF11995"/>
    </source>
</evidence>
<evidence type="ECO:0000313" key="5">
    <source>
        <dbReference type="Proteomes" id="UP001341840"/>
    </source>
</evidence>
<dbReference type="Pfam" id="PF11995">
    <property type="entry name" value="DUF3490"/>
    <property type="match status" value="1"/>
</dbReference>
<dbReference type="InterPro" id="IPR021881">
    <property type="entry name" value="NACK_C"/>
</dbReference>
<protein>
    <recommendedName>
        <fullName evidence="3">NPK1-activating kinesin-like protein C-terminal domain-containing protein</fullName>
    </recommendedName>
</protein>
<evidence type="ECO:0000256" key="1">
    <source>
        <dbReference type="ARBA" id="ARBA00022701"/>
    </source>
</evidence>
<gene>
    <name evidence="4" type="ORF">PIB30_083600</name>
</gene>
<keyword evidence="5" id="KW-1185">Reference proteome</keyword>
<dbReference type="Proteomes" id="UP001341840">
    <property type="component" value="Unassembled WGS sequence"/>
</dbReference>
<organism evidence="4 5">
    <name type="scientific">Stylosanthes scabra</name>
    <dbReference type="NCBI Taxonomy" id="79078"/>
    <lineage>
        <taxon>Eukaryota</taxon>
        <taxon>Viridiplantae</taxon>
        <taxon>Streptophyta</taxon>
        <taxon>Embryophyta</taxon>
        <taxon>Tracheophyta</taxon>
        <taxon>Spermatophyta</taxon>
        <taxon>Magnoliopsida</taxon>
        <taxon>eudicotyledons</taxon>
        <taxon>Gunneridae</taxon>
        <taxon>Pentapetalae</taxon>
        <taxon>rosids</taxon>
        <taxon>fabids</taxon>
        <taxon>Fabales</taxon>
        <taxon>Fabaceae</taxon>
        <taxon>Papilionoideae</taxon>
        <taxon>50 kb inversion clade</taxon>
        <taxon>dalbergioids sensu lato</taxon>
        <taxon>Dalbergieae</taxon>
        <taxon>Pterocarpus clade</taxon>
        <taxon>Stylosanthes</taxon>
    </lineage>
</organism>
<name>A0ABU6UU32_9FABA</name>
<keyword evidence="1" id="KW-0493">Microtubule</keyword>
<comment type="caution">
    <text evidence="4">The sequence shown here is derived from an EMBL/GenBank/DDBJ whole genome shotgun (WGS) entry which is preliminary data.</text>
</comment>
<proteinExistence type="predicted"/>
<accession>A0ABU6UU32</accession>
<evidence type="ECO:0000256" key="2">
    <source>
        <dbReference type="ARBA" id="ARBA00023277"/>
    </source>
</evidence>
<feature type="domain" description="NPK1-activating kinesin-like protein C-terminal" evidence="3">
    <location>
        <begin position="1"/>
        <end position="60"/>
    </location>
</feature>